<evidence type="ECO:0000313" key="3">
    <source>
        <dbReference type="Proteomes" id="UP001066276"/>
    </source>
</evidence>
<evidence type="ECO:0000313" key="2">
    <source>
        <dbReference type="EMBL" id="KAJ1087568.1"/>
    </source>
</evidence>
<dbReference type="EMBL" id="JANPWB010000015">
    <property type="protein sequence ID" value="KAJ1087568.1"/>
    <property type="molecule type" value="Genomic_DNA"/>
</dbReference>
<keyword evidence="3" id="KW-1185">Reference proteome</keyword>
<evidence type="ECO:0000256" key="1">
    <source>
        <dbReference type="SAM" id="MobiDB-lite"/>
    </source>
</evidence>
<sequence>MAGPRSNEKDASIRDLLTKTQGKKTDRIEEASQPEQLIALGTAVSPNDAEPVTCTLLGALFGALHSDIPTLKQDLMKDTKGLTKDIYELWDRVDTLE</sequence>
<organism evidence="2 3">
    <name type="scientific">Pleurodeles waltl</name>
    <name type="common">Iberian ribbed newt</name>
    <dbReference type="NCBI Taxonomy" id="8319"/>
    <lineage>
        <taxon>Eukaryota</taxon>
        <taxon>Metazoa</taxon>
        <taxon>Chordata</taxon>
        <taxon>Craniata</taxon>
        <taxon>Vertebrata</taxon>
        <taxon>Euteleostomi</taxon>
        <taxon>Amphibia</taxon>
        <taxon>Batrachia</taxon>
        <taxon>Caudata</taxon>
        <taxon>Salamandroidea</taxon>
        <taxon>Salamandridae</taxon>
        <taxon>Pleurodelinae</taxon>
        <taxon>Pleurodeles</taxon>
    </lineage>
</organism>
<protein>
    <submittedName>
        <fullName evidence="2">Uncharacterized protein</fullName>
    </submittedName>
</protein>
<reference evidence="2" key="1">
    <citation type="journal article" date="2022" name="bioRxiv">
        <title>Sequencing and chromosome-scale assembly of the giantPleurodeles waltlgenome.</title>
        <authorList>
            <person name="Brown T."/>
            <person name="Elewa A."/>
            <person name="Iarovenko S."/>
            <person name="Subramanian E."/>
            <person name="Araus A.J."/>
            <person name="Petzold A."/>
            <person name="Susuki M."/>
            <person name="Suzuki K.-i.T."/>
            <person name="Hayashi T."/>
            <person name="Toyoda A."/>
            <person name="Oliveira C."/>
            <person name="Osipova E."/>
            <person name="Leigh N.D."/>
            <person name="Simon A."/>
            <person name="Yun M.H."/>
        </authorList>
    </citation>
    <scope>NUCLEOTIDE SEQUENCE</scope>
    <source>
        <strain evidence="2">20211129_DDA</strain>
        <tissue evidence="2">Liver</tissue>
    </source>
</reference>
<proteinExistence type="predicted"/>
<name>A0AAV7LFL0_PLEWA</name>
<feature type="region of interest" description="Disordered" evidence="1">
    <location>
        <begin position="1"/>
        <end position="28"/>
    </location>
</feature>
<accession>A0AAV7LFL0</accession>
<gene>
    <name evidence="2" type="ORF">NDU88_000735</name>
</gene>
<dbReference type="AlphaFoldDB" id="A0AAV7LFL0"/>
<comment type="caution">
    <text evidence="2">The sequence shown here is derived from an EMBL/GenBank/DDBJ whole genome shotgun (WGS) entry which is preliminary data.</text>
</comment>
<dbReference type="Proteomes" id="UP001066276">
    <property type="component" value="Chromosome 11"/>
</dbReference>